<dbReference type="AlphaFoldDB" id="A0A0V8HI90"/>
<accession>A0A0V8HI90</accession>
<evidence type="ECO:0000313" key="2">
    <source>
        <dbReference type="Proteomes" id="UP000181997"/>
    </source>
</evidence>
<dbReference type="RefSeq" id="WP_058298226.1">
    <property type="nucleotide sequence ID" value="NZ_FMAU01000002.1"/>
</dbReference>
<dbReference type="Pfam" id="PF10949">
    <property type="entry name" value="DUF2777"/>
    <property type="match status" value="1"/>
</dbReference>
<gene>
    <name evidence="1" type="ORF">GA0061094_1794</name>
</gene>
<organism evidence="1 2">
    <name type="scientific">[Bacillus] enclensis</name>
    <dbReference type="NCBI Taxonomy" id="1402860"/>
    <lineage>
        <taxon>Bacteria</taxon>
        <taxon>Bacillati</taxon>
        <taxon>Bacillota</taxon>
        <taxon>Bacilli</taxon>
        <taxon>Bacillales</taxon>
        <taxon>Bacillaceae</taxon>
        <taxon>Rossellomorea</taxon>
    </lineage>
</organism>
<evidence type="ECO:0000313" key="1">
    <source>
        <dbReference type="EMBL" id="SCC00574.1"/>
    </source>
</evidence>
<dbReference type="Proteomes" id="UP000181997">
    <property type="component" value="Unassembled WGS sequence"/>
</dbReference>
<name>A0A0V8HI90_9BACI</name>
<evidence type="ECO:0008006" key="3">
    <source>
        <dbReference type="Google" id="ProtNLM"/>
    </source>
</evidence>
<reference evidence="2" key="1">
    <citation type="submission" date="2016-08" db="EMBL/GenBank/DDBJ databases">
        <authorList>
            <person name="Varghese N."/>
            <person name="Submissions Spin"/>
        </authorList>
    </citation>
    <scope>NUCLEOTIDE SEQUENCE [LARGE SCALE GENOMIC DNA]</scope>
    <source>
        <strain evidence="2">SGD-1123</strain>
    </source>
</reference>
<dbReference type="EMBL" id="FMAU01000002">
    <property type="protein sequence ID" value="SCC00574.1"/>
    <property type="molecule type" value="Genomic_DNA"/>
</dbReference>
<protein>
    <recommendedName>
        <fullName evidence="3">DUF2777 domain-containing protein</fullName>
    </recommendedName>
</protein>
<dbReference type="OrthoDB" id="2923064at2"/>
<keyword evidence="2" id="KW-1185">Reference proteome</keyword>
<dbReference type="InterPro" id="IPR024488">
    <property type="entry name" value="DUF2777"/>
</dbReference>
<proteinExistence type="predicted"/>
<sequence length="187" mass="22115">MSNIYRSNILKSQKRAFSEGTVLVDEDTWFFFEIDAEEESELEFYINHEIRLLREDAWITGVLLENGILATPYERIRMLDGDRIQIKKNILFSLENLIEDISDDAFLQFITTLNNLNYSLYDCIFCHNHLVFLSGQKMKQGVNFINFDNGDEVCAVQHHFSYFKKKRDRFEFTLSTGKRIVIENFNL</sequence>